<dbReference type="SMART" id="SM00857">
    <property type="entry name" value="Resolvase"/>
    <property type="match status" value="1"/>
</dbReference>
<dbReference type="PROSITE" id="PS00398">
    <property type="entry name" value="RECOMBINASES_2"/>
    <property type="match status" value="1"/>
</dbReference>
<dbReference type="FunFam" id="3.40.50.1390:FF:000001">
    <property type="entry name" value="DNA recombinase"/>
    <property type="match status" value="1"/>
</dbReference>
<dbReference type="PROSITE" id="PS51736">
    <property type="entry name" value="RECOMBINASES_3"/>
    <property type="match status" value="1"/>
</dbReference>
<dbReference type="SUPFAM" id="SSF53041">
    <property type="entry name" value="Resolvase-like"/>
    <property type="match status" value="1"/>
</dbReference>
<dbReference type="InterPro" id="IPR006119">
    <property type="entry name" value="Resolv_N"/>
</dbReference>
<dbReference type="InterPro" id="IPR050639">
    <property type="entry name" value="SSR_resolvase"/>
</dbReference>
<dbReference type="Pfam" id="PF00239">
    <property type="entry name" value="Resolvase"/>
    <property type="match status" value="1"/>
</dbReference>
<feature type="active site" description="O-(5'-phospho-DNA)-serine intermediate" evidence="6 7">
    <location>
        <position position="130"/>
    </location>
</feature>
<gene>
    <name evidence="9" type="ORF">GGQ65_006009</name>
</gene>
<evidence type="ECO:0000256" key="3">
    <source>
        <dbReference type="ARBA" id="ARBA00023100"/>
    </source>
</evidence>
<dbReference type="GO" id="GO:0003677">
    <property type="term" value="F:DNA binding"/>
    <property type="evidence" value="ECO:0007669"/>
    <property type="project" value="UniProtKB-KW"/>
</dbReference>
<dbReference type="PANTHER" id="PTHR30461">
    <property type="entry name" value="DNA-INVERTASE FROM LAMBDOID PROPHAGE"/>
    <property type="match status" value="1"/>
</dbReference>
<accession>A0A7W6BEA6</accession>
<evidence type="ECO:0000256" key="7">
    <source>
        <dbReference type="PROSITE-ProRule" id="PRU10137"/>
    </source>
</evidence>
<reference evidence="9 10" key="1">
    <citation type="submission" date="2020-08" db="EMBL/GenBank/DDBJ databases">
        <title>Genomic Encyclopedia of Type Strains, Phase IV (KMG-IV): sequencing the most valuable type-strain genomes for metagenomic binning, comparative biology and taxonomic classification.</title>
        <authorList>
            <person name="Goeker M."/>
        </authorList>
    </citation>
    <scope>NUCLEOTIDE SEQUENCE [LARGE SCALE GENOMIC DNA]</scope>
    <source>
        <strain evidence="9 10">DSM 19331</strain>
    </source>
</reference>
<evidence type="ECO:0000259" key="8">
    <source>
        <dbReference type="PROSITE" id="PS51736"/>
    </source>
</evidence>
<evidence type="ECO:0000313" key="10">
    <source>
        <dbReference type="Proteomes" id="UP000545490"/>
    </source>
</evidence>
<dbReference type="Proteomes" id="UP000545490">
    <property type="component" value="Unassembled WGS sequence"/>
</dbReference>
<dbReference type="AlphaFoldDB" id="A0A7W6BEA6"/>
<evidence type="ECO:0000256" key="4">
    <source>
        <dbReference type="ARBA" id="ARBA00023125"/>
    </source>
</evidence>
<comment type="similarity">
    <text evidence="1">Belongs to the site-specific recombinase resolvase family.</text>
</comment>
<dbReference type="GO" id="GO:0015074">
    <property type="term" value="P:DNA integration"/>
    <property type="evidence" value="ECO:0007669"/>
    <property type="project" value="UniProtKB-KW"/>
</dbReference>
<evidence type="ECO:0000256" key="5">
    <source>
        <dbReference type="ARBA" id="ARBA00023172"/>
    </source>
</evidence>
<dbReference type="PANTHER" id="PTHR30461:SF2">
    <property type="entry name" value="SERINE RECOMBINASE PINE-RELATED"/>
    <property type="match status" value="1"/>
</dbReference>
<dbReference type="PROSITE" id="PS00397">
    <property type="entry name" value="RECOMBINASES_1"/>
    <property type="match status" value="1"/>
</dbReference>
<keyword evidence="5" id="KW-0233">DNA recombination</keyword>
<protein>
    <submittedName>
        <fullName evidence="9">DNA invertase Pin-like site-specific DNA recombinase</fullName>
    </submittedName>
</protein>
<evidence type="ECO:0000256" key="1">
    <source>
        <dbReference type="ARBA" id="ARBA00009913"/>
    </source>
</evidence>
<comment type="caution">
    <text evidence="9">The sequence shown here is derived from an EMBL/GenBank/DDBJ whole genome shotgun (WGS) entry which is preliminary data.</text>
</comment>
<evidence type="ECO:0000313" key="9">
    <source>
        <dbReference type="EMBL" id="MBB3918669.1"/>
    </source>
</evidence>
<dbReference type="GO" id="GO:0000150">
    <property type="term" value="F:DNA strand exchange activity"/>
    <property type="evidence" value="ECO:0007669"/>
    <property type="project" value="UniProtKB-KW"/>
</dbReference>
<dbReference type="CDD" id="cd03768">
    <property type="entry name" value="SR_ResInv"/>
    <property type="match status" value="1"/>
</dbReference>
<name>A0A7W6BEA6_9HYPH</name>
<proteinExistence type="inferred from homology"/>
<feature type="domain" description="Resolvase/invertase-type recombinase catalytic" evidence="8">
    <location>
        <begin position="122"/>
        <end position="255"/>
    </location>
</feature>
<keyword evidence="4" id="KW-0238">DNA-binding</keyword>
<dbReference type="InterPro" id="IPR036162">
    <property type="entry name" value="Resolvase-like_N_sf"/>
</dbReference>
<keyword evidence="2" id="KW-0229">DNA integration</keyword>
<dbReference type="EMBL" id="JACIDG010000020">
    <property type="protein sequence ID" value="MBB3918669.1"/>
    <property type="molecule type" value="Genomic_DNA"/>
</dbReference>
<evidence type="ECO:0000256" key="6">
    <source>
        <dbReference type="PIRSR" id="PIRSR606118-50"/>
    </source>
</evidence>
<evidence type="ECO:0000256" key="2">
    <source>
        <dbReference type="ARBA" id="ARBA00022908"/>
    </source>
</evidence>
<dbReference type="InterPro" id="IPR006118">
    <property type="entry name" value="Recombinase_CS"/>
</dbReference>
<dbReference type="Gene3D" id="3.40.50.1390">
    <property type="entry name" value="Resolvase, N-terminal catalytic domain"/>
    <property type="match status" value="1"/>
</dbReference>
<organism evidence="9 10">
    <name type="scientific">Rhizobium fabae</name>
    <dbReference type="NCBI Taxonomy" id="573179"/>
    <lineage>
        <taxon>Bacteria</taxon>
        <taxon>Pseudomonadati</taxon>
        <taxon>Pseudomonadota</taxon>
        <taxon>Alphaproteobacteria</taxon>
        <taxon>Hyphomicrobiales</taxon>
        <taxon>Rhizobiaceae</taxon>
        <taxon>Rhizobium/Agrobacterium group</taxon>
        <taxon>Rhizobium</taxon>
    </lineage>
</organism>
<sequence>MTGLAQAEFDSFHRREWPVMAATTDFNIPEAGLWSCGYLGNRYFSGISASDARWRAFAYVDAPLLVSACDLSLASRYAMPKTRLQPFLFSRMSYLYKTPRNGPLKSRMAKRQIAKVPQPPERLIGYARVSTDDQVHDAQMDELRAAGCDRIYQEHGSGASRARPILTRLLGELTAGDVLVVVRLDRLARSVSHLLQVIEDLEERGVHFRSIRDPIDTSTPQGMFSLQVLGAVAQLERALIAERTKAGIKAAKARGKVPGNPGLRERRPEAIKAVSKAREKLYLDELIASAQTWLPTVRQLRPQHSWDNVVRVLNRRGHDWTVERLRRAVHRMVREKLAEKELLARSPRRAPQDHLMKLVAAIAIADPDLSLRDIAAQLDQMGERPARGGKKWQPSSIRDLLDEARRFGLVRD</sequence>
<keyword evidence="3" id="KW-0230">DNA invertase</keyword>